<accession>A0ABY4YDY0</accession>
<dbReference type="PANTHER" id="PTHR30620">
    <property type="entry name" value="PERIPLASMIC BETA-GLUCOSIDASE-RELATED"/>
    <property type="match status" value="1"/>
</dbReference>
<evidence type="ECO:0000313" key="9">
    <source>
        <dbReference type="Proteomes" id="UP001056535"/>
    </source>
</evidence>
<protein>
    <recommendedName>
        <fullName evidence="3">beta-glucosidase</fullName>
        <ecNumber evidence="3">3.2.1.21</ecNumber>
    </recommendedName>
</protein>
<dbReference type="InterPro" id="IPR036962">
    <property type="entry name" value="Glyco_hydro_3_N_sf"/>
</dbReference>
<dbReference type="Proteomes" id="UP001056535">
    <property type="component" value="Chromosome"/>
</dbReference>
<evidence type="ECO:0000256" key="4">
    <source>
        <dbReference type="ARBA" id="ARBA00022729"/>
    </source>
</evidence>
<dbReference type="InterPro" id="IPR051915">
    <property type="entry name" value="Cellulose_Degrad_GH3"/>
</dbReference>
<evidence type="ECO:0000256" key="5">
    <source>
        <dbReference type="ARBA" id="ARBA00022801"/>
    </source>
</evidence>
<dbReference type="GO" id="GO:0016787">
    <property type="term" value="F:hydrolase activity"/>
    <property type="evidence" value="ECO:0007669"/>
    <property type="project" value="UniProtKB-KW"/>
</dbReference>
<evidence type="ECO:0000256" key="1">
    <source>
        <dbReference type="ARBA" id="ARBA00000448"/>
    </source>
</evidence>
<evidence type="ECO:0000256" key="3">
    <source>
        <dbReference type="ARBA" id="ARBA00012744"/>
    </source>
</evidence>
<organism evidence="8 9">
    <name type="scientific">Ornithinimicrobium cryptoxanthini</name>
    <dbReference type="NCBI Taxonomy" id="2934161"/>
    <lineage>
        <taxon>Bacteria</taxon>
        <taxon>Bacillati</taxon>
        <taxon>Actinomycetota</taxon>
        <taxon>Actinomycetes</taxon>
        <taxon>Micrococcales</taxon>
        <taxon>Ornithinimicrobiaceae</taxon>
        <taxon>Ornithinimicrobium</taxon>
    </lineage>
</organism>
<name>A0ABY4YDY0_9MICO</name>
<feature type="domain" description="Glycoside hydrolase family 3 N-terminal" evidence="7">
    <location>
        <begin position="123"/>
        <end position="428"/>
    </location>
</feature>
<dbReference type="EC" id="3.2.1.21" evidence="3"/>
<dbReference type="RefSeq" id="WP_252618816.1">
    <property type="nucleotide sequence ID" value="NZ_CP099490.1"/>
</dbReference>
<keyword evidence="5 8" id="KW-0378">Hydrolase</keyword>
<evidence type="ECO:0000313" key="8">
    <source>
        <dbReference type="EMBL" id="USQ74764.1"/>
    </source>
</evidence>
<keyword evidence="9" id="KW-1185">Reference proteome</keyword>
<dbReference type="Pfam" id="PF00933">
    <property type="entry name" value="Glyco_hydro_3"/>
    <property type="match status" value="1"/>
</dbReference>
<comment type="catalytic activity">
    <reaction evidence="1">
        <text>Hydrolysis of terminal, non-reducing beta-D-glucosyl residues with release of beta-D-glucose.</text>
        <dbReference type="EC" id="3.2.1.21"/>
    </reaction>
</comment>
<dbReference type="InterPro" id="IPR017853">
    <property type="entry name" value="GH"/>
</dbReference>
<keyword evidence="6" id="KW-0326">Glycosidase</keyword>
<proteinExistence type="inferred from homology"/>
<dbReference type="InterPro" id="IPR036881">
    <property type="entry name" value="Glyco_hydro_3_C_sf"/>
</dbReference>
<evidence type="ECO:0000256" key="2">
    <source>
        <dbReference type="ARBA" id="ARBA00005336"/>
    </source>
</evidence>
<evidence type="ECO:0000256" key="6">
    <source>
        <dbReference type="ARBA" id="ARBA00023295"/>
    </source>
</evidence>
<keyword evidence="4" id="KW-0732">Signal</keyword>
<dbReference type="SUPFAM" id="SSF51445">
    <property type="entry name" value="(Trans)glycosidases"/>
    <property type="match status" value="1"/>
</dbReference>
<evidence type="ECO:0000259" key="7">
    <source>
        <dbReference type="Pfam" id="PF00933"/>
    </source>
</evidence>
<dbReference type="SUPFAM" id="SSF52279">
    <property type="entry name" value="Beta-D-glucan exohydrolase, C-terminal domain"/>
    <property type="match status" value="1"/>
</dbReference>
<dbReference type="Gene3D" id="3.20.20.300">
    <property type="entry name" value="Glycoside hydrolase, family 3, N-terminal domain"/>
    <property type="match status" value="1"/>
</dbReference>
<sequence length="724" mass="76933">MSDRPSSEQPRIGARSKATIEVDGLVFRDLDGDQHLSPYEDWRLTPQERADDLVSRMTLDEKAGLMLIDTVNAGWGGTVTELAEDYIGRGHMRRIIFRNVVAVPGEERQGDDSHPFVAGSSVTPEQAASFLNAVQDLAEGSRLGIPVLAKSNARNHIDPDARAGINESHGAFSGFPKEAGLAAAALGADSMDPVVAFAEVMGAEWHAIGLRGMYGYMVDLITEPRWYRTHECFSEDAALTSRIVTALLQTLQGSEVVDGSSLNPTTDVALTIKHFPGGGPQERGLDPHYSFGKTQVYPGDNFGQHLEPFRAAIAGGAAAIMPYYGVPMGVTHDGVTYDQIGMAFSDEIVTGLLRDSLGFAGYVNSDTGIVTDRAWGLEEVTIPQRVAAAINSGTDTLSGFHDITVITSLVESGLVSQERVDLAAVRLLVPLFRMGLFEDPYVEEEAANDILATPRHTDVALDIQRKSVVLLQNQDRADGSGPALPLQPGSTVFVLGTVDTDALTARGFTVVDGNAEDRPSAAGADHVLVSLSALTLGTGDYRSADPNSGMRPDKISPVVFPGVRGLDGKSPFGAADAGVAYGAPTCTDDGLPFGGPLPWESGVLDFSGMEEAESWSVRPSLRTIQEVMREVDDPTKVVLDVYFRQPFVLDQGSGLRDAGAIVATFGISGEALLDVLTGAFAPQGRMPFALAASSLAIEEQSSDLPGYDDTTDGALYGFGHGLTF</sequence>
<dbReference type="InterPro" id="IPR001764">
    <property type="entry name" value="Glyco_hydro_3_N"/>
</dbReference>
<dbReference type="PANTHER" id="PTHR30620:SF16">
    <property type="entry name" value="LYSOSOMAL BETA GLUCOSIDASE"/>
    <property type="match status" value="1"/>
</dbReference>
<reference evidence="8" key="1">
    <citation type="submission" date="2022-06" db="EMBL/GenBank/DDBJ databases">
        <title>Ornithinimicrobium JY.X270.</title>
        <authorList>
            <person name="Huang Y."/>
        </authorList>
    </citation>
    <scope>NUCLEOTIDE SEQUENCE</scope>
    <source>
        <strain evidence="8">JY.X270</strain>
    </source>
</reference>
<dbReference type="PRINTS" id="PR00133">
    <property type="entry name" value="GLHYDRLASE3"/>
</dbReference>
<comment type="similarity">
    <text evidence="2">Belongs to the glycosyl hydrolase 3 family.</text>
</comment>
<dbReference type="EMBL" id="CP099490">
    <property type="protein sequence ID" value="USQ74764.1"/>
    <property type="molecule type" value="Genomic_DNA"/>
</dbReference>
<dbReference type="Gene3D" id="3.40.50.1700">
    <property type="entry name" value="Glycoside hydrolase family 3 C-terminal domain"/>
    <property type="match status" value="2"/>
</dbReference>
<gene>
    <name evidence="8" type="ORF">NF557_08745</name>
</gene>